<dbReference type="InterPro" id="IPR050556">
    <property type="entry name" value="Type_II_TA_system_RNase"/>
</dbReference>
<evidence type="ECO:0000256" key="2">
    <source>
        <dbReference type="ARBA" id="ARBA00022649"/>
    </source>
</evidence>
<reference evidence="10 11" key="1">
    <citation type="submission" date="2019-03" db="EMBL/GenBank/DDBJ databases">
        <title>Genomic Encyclopedia of Type Strains, Phase IV (KMG-IV): sequencing the most valuable type-strain genomes for metagenomic binning, comparative biology and taxonomic classification.</title>
        <authorList>
            <person name="Goeker M."/>
        </authorList>
    </citation>
    <scope>NUCLEOTIDE SEQUENCE [LARGE SCALE GENOMIC DNA]</scope>
    <source>
        <strain evidence="10 11">DSM 101</strain>
    </source>
</reference>
<dbReference type="CDD" id="cd18746">
    <property type="entry name" value="PIN_VapC4-5_FitB-like"/>
    <property type="match status" value="1"/>
</dbReference>
<accession>A0A4R1HQP9</accession>
<gene>
    <name evidence="8" type="primary">vapC</name>
    <name evidence="10" type="ORF">EV667_4117</name>
</gene>
<dbReference type="Pfam" id="PF01850">
    <property type="entry name" value="PIN"/>
    <property type="match status" value="1"/>
</dbReference>
<feature type="binding site" evidence="8">
    <location>
        <position position="98"/>
    </location>
    <ligand>
        <name>Mg(2+)</name>
        <dbReference type="ChEBI" id="CHEBI:18420"/>
    </ligand>
</feature>
<keyword evidence="4 8" id="KW-0479">Metal-binding</keyword>
<comment type="cofactor">
    <cofactor evidence="1 8">
        <name>Mg(2+)</name>
        <dbReference type="ChEBI" id="CHEBI:18420"/>
    </cofactor>
</comment>
<evidence type="ECO:0000256" key="8">
    <source>
        <dbReference type="HAMAP-Rule" id="MF_00265"/>
    </source>
</evidence>
<evidence type="ECO:0000256" key="4">
    <source>
        <dbReference type="ARBA" id="ARBA00022723"/>
    </source>
</evidence>
<comment type="caution">
    <text evidence="10">The sequence shown here is derived from an EMBL/GenBank/DDBJ whole genome shotgun (WGS) entry which is preliminary data.</text>
</comment>
<dbReference type="GO" id="GO:0000287">
    <property type="term" value="F:magnesium ion binding"/>
    <property type="evidence" value="ECO:0007669"/>
    <property type="project" value="UniProtKB-UniRule"/>
</dbReference>
<evidence type="ECO:0000256" key="3">
    <source>
        <dbReference type="ARBA" id="ARBA00022722"/>
    </source>
</evidence>
<comment type="similarity">
    <text evidence="7 8">Belongs to the PINc/VapC protein family.</text>
</comment>
<dbReference type="InterPro" id="IPR029060">
    <property type="entry name" value="PIN-like_dom_sf"/>
</dbReference>
<sequence>MYLVDTNVISEARRGSLPAISWLRSVDPLTVHLSTLTLGEIMRGIALKQKADPRTAGHLAEWLRKIRHDHADRILPITDPISVEWGRIAAIRPRGDIDGLIAATAIVHDLILVTRNVKDFDDTGASFVDPWDAD</sequence>
<keyword evidence="2 8" id="KW-1277">Toxin-antitoxin system</keyword>
<evidence type="ECO:0000256" key="6">
    <source>
        <dbReference type="ARBA" id="ARBA00022842"/>
    </source>
</evidence>
<comment type="function">
    <text evidence="8">Toxic component of a toxin-antitoxin (TA) system. An RNase.</text>
</comment>
<keyword evidence="8" id="KW-0800">Toxin</keyword>
<dbReference type="PANTHER" id="PTHR33653">
    <property type="entry name" value="RIBONUCLEASE VAPC2"/>
    <property type="match status" value="1"/>
</dbReference>
<keyword evidence="5 8" id="KW-0378">Hydrolase</keyword>
<keyword evidence="3 8" id="KW-0540">Nuclease</keyword>
<evidence type="ECO:0000313" key="11">
    <source>
        <dbReference type="Proteomes" id="UP000295030"/>
    </source>
</evidence>
<feature type="domain" description="PIN" evidence="9">
    <location>
        <begin position="2"/>
        <end position="123"/>
    </location>
</feature>
<proteinExistence type="inferred from homology"/>
<name>A0A4R1HQP9_ANCAQ</name>
<dbReference type="SUPFAM" id="SSF88723">
    <property type="entry name" value="PIN domain-like"/>
    <property type="match status" value="1"/>
</dbReference>
<keyword evidence="11" id="KW-1185">Reference proteome</keyword>
<evidence type="ECO:0000256" key="5">
    <source>
        <dbReference type="ARBA" id="ARBA00022801"/>
    </source>
</evidence>
<keyword evidence="6 8" id="KW-0460">Magnesium</keyword>
<dbReference type="EC" id="3.1.-.-" evidence="8"/>
<dbReference type="Proteomes" id="UP000295030">
    <property type="component" value="Unassembled WGS sequence"/>
</dbReference>
<evidence type="ECO:0000259" key="9">
    <source>
        <dbReference type="Pfam" id="PF01850"/>
    </source>
</evidence>
<dbReference type="OrthoDB" id="9804823at2"/>
<dbReference type="AlphaFoldDB" id="A0A4R1HQP9"/>
<evidence type="ECO:0000256" key="1">
    <source>
        <dbReference type="ARBA" id="ARBA00001946"/>
    </source>
</evidence>
<dbReference type="InterPro" id="IPR022907">
    <property type="entry name" value="VapC_family"/>
</dbReference>
<dbReference type="InterPro" id="IPR002716">
    <property type="entry name" value="PIN_dom"/>
</dbReference>
<evidence type="ECO:0000256" key="7">
    <source>
        <dbReference type="ARBA" id="ARBA00038093"/>
    </source>
</evidence>
<feature type="binding site" evidence="8">
    <location>
        <position position="5"/>
    </location>
    <ligand>
        <name>Mg(2+)</name>
        <dbReference type="ChEBI" id="CHEBI:18420"/>
    </ligand>
</feature>
<dbReference type="Gene3D" id="3.40.50.1010">
    <property type="entry name" value="5'-nuclease"/>
    <property type="match status" value="1"/>
</dbReference>
<dbReference type="EMBL" id="SMFY01000005">
    <property type="protein sequence ID" value="TCK19672.1"/>
    <property type="molecule type" value="Genomic_DNA"/>
</dbReference>
<dbReference type="PANTHER" id="PTHR33653:SF1">
    <property type="entry name" value="RIBONUCLEASE VAPC2"/>
    <property type="match status" value="1"/>
</dbReference>
<dbReference type="HAMAP" id="MF_00265">
    <property type="entry name" value="VapC_Nob1"/>
    <property type="match status" value="1"/>
</dbReference>
<evidence type="ECO:0000313" key="10">
    <source>
        <dbReference type="EMBL" id="TCK19672.1"/>
    </source>
</evidence>
<dbReference type="GO" id="GO:0016787">
    <property type="term" value="F:hydrolase activity"/>
    <property type="evidence" value="ECO:0007669"/>
    <property type="project" value="UniProtKB-KW"/>
</dbReference>
<dbReference type="GO" id="GO:0090729">
    <property type="term" value="F:toxin activity"/>
    <property type="evidence" value="ECO:0007669"/>
    <property type="project" value="UniProtKB-KW"/>
</dbReference>
<dbReference type="RefSeq" id="WP_131837183.1">
    <property type="nucleotide sequence ID" value="NZ_SMFY01000005.1"/>
</dbReference>
<dbReference type="GO" id="GO:0004540">
    <property type="term" value="F:RNA nuclease activity"/>
    <property type="evidence" value="ECO:0007669"/>
    <property type="project" value="InterPro"/>
</dbReference>
<protein>
    <recommendedName>
        <fullName evidence="8">Ribonuclease VapC</fullName>
        <shortName evidence="8">RNase VapC</shortName>
        <ecNumber evidence="8">3.1.-.-</ecNumber>
    </recommendedName>
    <alternativeName>
        <fullName evidence="8">Toxin VapC</fullName>
    </alternativeName>
</protein>
<organism evidence="10 11">
    <name type="scientific">Ancylobacter aquaticus</name>
    <dbReference type="NCBI Taxonomy" id="100"/>
    <lineage>
        <taxon>Bacteria</taxon>
        <taxon>Pseudomonadati</taxon>
        <taxon>Pseudomonadota</taxon>
        <taxon>Alphaproteobacteria</taxon>
        <taxon>Hyphomicrobiales</taxon>
        <taxon>Xanthobacteraceae</taxon>
        <taxon>Ancylobacter</taxon>
    </lineage>
</organism>